<evidence type="ECO:0000256" key="2">
    <source>
        <dbReference type="ARBA" id="ARBA00023125"/>
    </source>
</evidence>
<dbReference type="InterPro" id="IPR018060">
    <property type="entry name" value="HTH_AraC"/>
</dbReference>
<evidence type="ECO:0000313" key="6">
    <source>
        <dbReference type="Proteomes" id="UP000009282"/>
    </source>
</evidence>
<dbReference type="Pfam" id="PF12625">
    <property type="entry name" value="Arabinose_bd"/>
    <property type="match status" value="1"/>
</dbReference>
<dbReference type="GO" id="GO:0005829">
    <property type="term" value="C:cytosol"/>
    <property type="evidence" value="ECO:0007669"/>
    <property type="project" value="TreeGrafter"/>
</dbReference>
<dbReference type="Gene3D" id="1.10.10.60">
    <property type="entry name" value="Homeodomain-like"/>
    <property type="match status" value="1"/>
</dbReference>
<accession>G4QEZ2</accession>
<dbReference type="PANTHER" id="PTHR47894:SF1">
    <property type="entry name" value="HTH-TYPE TRANSCRIPTIONAL REGULATOR VQSM"/>
    <property type="match status" value="1"/>
</dbReference>
<dbReference type="InterPro" id="IPR020449">
    <property type="entry name" value="Tscrpt_reg_AraC-type_HTH"/>
</dbReference>
<proteinExistence type="predicted"/>
<reference evidence="5 6" key="1">
    <citation type="journal article" date="2011" name="J. Bacteriol.">
        <title>Complete genome sequence of seawater bacterium Glaciecola nitratireducens FR1064T.</title>
        <authorList>
            <person name="Bian F."/>
            <person name="Qin Q.L."/>
            <person name="Xie B.B."/>
            <person name="Shu Y.L."/>
            <person name="Zhang X.Y."/>
            <person name="Yu Y."/>
            <person name="Chen B."/>
            <person name="Chen X.L."/>
            <person name="Zhou B.C."/>
            <person name="Zhang Y.Z."/>
        </authorList>
    </citation>
    <scope>NUCLEOTIDE SEQUENCE [LARGE SCALE GENOMIC DNA]</scope>
    <source>
        <strain evidence="6">JCM 12485 / KCTC 12276 / FR1064</strain>
    </source>
</reference>
<feature type="domain" description="HTH araC/xylS-type" evidence="4">
    <location>
        <begin position="245"/>
        <end position="343"/>
    </location>
</feature>
<sequence>MSLENNFVNQHTIASYFARTHLRNSILLGGNEQQFLARADLKPAQLEEERSRVLPKQLASIVQSCWRVGGDEFLGFTEQKVKIGMFSLLADRLINCKTLEEVFTHTATFYNITGDQLRFTMNKQGTQVSITLNPNFKPKSQHSSPNSLLSELLLLVCHRFSSWLVGQVIPLLMVEMQHAKPAHHEEYRLMYPCPCSYENSSSALLFDSKYLSLPVVRDKEELMAYLKQLPLQWFKKQSYYDTFSAQVVRLLESAALDNESNLDMVAARLNMTARTLRRKLIAEGIRFQQLKDNVRRDKAISLFEQPNLSIAQISIAVGFTELATFSRAFKHWTGVSPSTYRNYRGLIL</sequence>
<dbReference type="SMART" id="SM00342">
    <property type="entry name" value="HTH_ARAC"/>
    <property type="match status" value="1"/>
</dbReference>
<dbReference type="InterPro" id="IPR032687">
    <property type="entry name" value="AraC-type_N"/>
</dbReference>
<dbReference type="KEGG" id="gni:GNIT_0101"/>
<dbReference type="AlphaFoldDB" id="G4QEZ2"/>
<keyword evidence="2" id="KW-0238">DNA-binding</keyword>
<dbReference type="GO" id="GO:0000976">
    <property type="term" value="F:transcription cis-regulatory region binding"/>
    <property type="evidence" value="ECO:0007669"/>
    <property type="project" value="TreeGrafter"/>
</dbReference>
<dbReference type="PROSITE" id="PS01124">
    <property type="entry name" value="HTH_ARAC_FAMILY_2"/>
    <property type="match status" value="1"/>
</dbReference>
<dbReference type="OrthoDB" id="5582699at2"/>
<dbReference type="eggNOG" id="COG2207">
    <property type="taxonomic scope" value="Bacteria"/>
</dbReference>
<name>G4QEZ2_GLANF</name>
<dbReference type="PRINTS" id="PR00032">
    <property type="entry name" value="HTHARAC"/>
</dbReference>
<evidence type="ECO:0000313" key="5">
    <source>
        <dbReference type="EMBL" id="AEP28255.1"/>
    </source>
</evidence>
<dbReference type="Proteomes" id="UP000009282">
    <property type="component" value="Chromosome"/>
</dbReference>
<dbReference type="SUPFAM" id="SSF46689">
    <property type="entry name" value="Homeodomain-like"/>
    <property type="match status" value="1"/>
</dbReference>
<dbReference type="PANTHER" id="PTHR47894">
    <property type="entry name" value="HTH-TYPE TRANSCRIPTIONAL REGULATOR GADX"/>
    <property type="match status" value="1"/>
</dbReference>
<dbReference type="STRING" id="1085623.GNIT_0101"/>
<evidence type="ECO:0000259" key="4">
    <source>
        <dbReference type="PROSITE" id="PS01124"/>
    </source>
</evidence>
<dbReference type="EMBL" id="CP003060">
    <property type="protein sequence ID" value="AEP28255.1"/>
    <property type="molecule type" value="Genomic_DNA"/>
</dbReference>
<organism evidence="5 6">
    <name type="scientific">Glaciecola nitratireducens (strain JCM 12485 / KCTC 12276 / FR1064)</name>
    <dbReference type="NCBI Taxonomy" id="1085623"/>
    <lineage>
        <taxon>Bacteria</taxon>
        <taxon>Pseudomonadati</taxon>
        <taxon>Pseudomonadota</taxon>
        <taxon>Gammaproteobacteria</taxon>
        <taxon>Alteromonadales</taxon>
        <taxon>Alteromonadaceae</taxon>
        <taxon>Brumicola</taxon>
    </lineage>
</organism>
<evidence type="ECO:0000256" key="3">
    <source>
        <dbReference type="ARBA" id="ARBA00023163"/>
    </source>
</evidence>
<dbReference type="InterPro" id="IPR009057">
    <property type="entry name" value="Homeodomain-like_sf"/>
</dbReference>
<dbReference type="HOGENOM" id="CLU_047522_0_0_6"/>
<gene>
    <name evidence="5" type="ordered locus">GNIT_0101</name>
</gene>
<dbReference type="GO" id="GO:0003700">
    <property type="term" value="F:DNA-binding transcription factor activity"/>
    <property type="evidence" value="ECO:0007669"/>
    <property type="project" value="InterPro"/>
</dbReference>
<protein>
    <submittedName>
        <fullName evidence="5">AraC family transcriptional regulator</fullName>
    </submittedName>
</protein>
<keyword evidence="3" id="KW-0804">Transcription</keyword>
<keyword evidence="6" id="KW-1185">Reference proteome</keyword>
<dbReference type="Pfam" id="PF12833">
    <property type="entry name" value="HTH_18"/>
    <property type="match status" value="1"/>
</dbReference>
<evidence type="ECO:0000256" key="1">
    <source>
        <dbReference type="ARBA" id="ARBA00023015"/>
    </source>
</evidence>
<dbReference type="RefSeq" id="WP_014107134.1">
    <property type="nucleotide sequence ID" value="NC_016041.1"/>
</dbReference>
<keyword evidence="1" id="KW-0805">Transcription regulation</keyword>